<dbReference type="Gene3D" id="3.30.565.10">
    <property type="entry name" value="Histidine kinase-like ATPase, C-terminal domain"/>
    <property type="match status" value="1"/>
</dbReference>
<dbReference type="RefSeq" id="WP_255841530.1">
    <property type="nucleotide sequence ID" value="NZ_CP094358.1"/>
</dbReference>
<reference evidence="3" key="1">
    <citation type="submission" date="2022-03" db="EMBL/GenBank/DDBJ databases">
        <title>Description of Abyssus ytuae gen. nov., sp. nov., a novel member of the family Flavobacteriaceae isolated from the sediment of Mariana Trench.</title>
        <authorList>
            <person name="Zhang J."/>
            <person name="Xu X."/>
        </authorList>
    </citation>
    <scope>NUCLEOTIDE SEQUENCE</scope>
    <source>
        <strain evidence="3">MT3330</strain>
    </source>
</reference>
<keyword evidence="1" id="KW-1133">Transmembrane helix</keyword>
<dbReference type="InterPro" id="IPR036890">
    <property type="entry name" value="HATPase_C_sf"/>
</dbReference>
<dbReference type="InterPro" id="IPR010559">
    <property type="entry name" value="Sig_transdc_His_kin_internal"/>
</dbReference>
<dbReference type="GO" id="GO:0000155">
    <property type="term" value="F:phosphorelay sensor kinase activity"/>
    <property type="evidence" value="ECO:0007669"/>
    <property type="project" value="InterPro"/>
</dbReference>
<keyword evidence="3" id="KW-0418">Kinase</keyword>
<feature type="transmembrane region" description="Helical" evidence="1">
    <location>
        <begin position="12"/>
        <end position="31"/>
    </location>
</feature>
<evidence type="ECO:0000256" key="1">
    <source>
        <dbReference type="SAM" id="Phobius"/>
    </source>
</evidence>
<evidence type="ECO:0000313" key="4">
    <source>
        <dbReference type="Proteomes" id="UP000831290"/>
    </source>
</evidence>
<keyword evidence="4" id="KW-1185">Reference proteome</keyword>
<gene>
    <name evidence="3" type="ORF">MQE35_11465</name>
</gene>
<dbReference type="KEGG" id="fbm:MQE35_11465"/>
<dbReference type="Pfam" id="PF06580">
    <property type="entry name" value="His_kinase"/>
    <property type="match status" value="1"/>
</dbReference>
<dbReference type="GO" id="GO:0016020">
    <property type="term" value="C:membrane"/>
    <property type="evidence" value="ECO:0007669"/>
    <property type="project" value="InterPro"/>
</dbReference>
<dbReference type="AlphaFoldDB" id="A0A9E6ZKP1"/>
<organism evidence="3 4">
    <name type="scientific">Abyssalbus ytuae</name>
    <dbReference type="NCBI Taxonomy" id="2926907"/>
    <lineage>
        <taxon>Bacteria</taxon>
        <taxon>Pseudomonadati</taxon>
        <taxon>Bacteroidota</taxon>
        <taxon>Flavobacteriia</taxon>
        <taxon>Flavobacteriales</taxon>
        <taxon>Flavobacteriaceae</taxon>
        <taxon>Abyssalbus</taxon>
    </lineage>
</organism>
<keyword evidence="3" id="KW-0808">Transferase</keyword>
<dbReference type="InterPro" id="IPR050640">
    <property type="entry name" value="Bact_2-comp_sensor_kinase"/>
</dbReference>
<evidence type="ECO:0000259" key="2">
    <source>
        <dbReference type="Pfam" id="PF06580"/>
    </source>
</evidence>
<feature type="domain" description="Signal transduction histidine kinase internal region" evidence="2">
    <location>
        <begin position="166"/>
        <end position="244"/>
    </location>
</feature>
<protein>
    <submittedName>
        <fullName evidence="3">Histidine kinase</fullName>
    </submittedName>
</protein>
<keyword evidence="1" id="KW-0472">Membrane</keyword>
<dbReference type="PANTHER" id="PTHR34220:SF7">
    <property type="entry name" value="SENSOR HISTIDINE KINASE YPDA"/>
    <property type="match status" value="1"/>
</dbReference>
<feature type="transmembrane region" description="Helical" evidence="1">
    <location>
        <begin position="82"/>
        <end position="108"/>
    </location>
</feature>
<dbReference type="SUPFAM" id="SSF55874">
    <property type="entry name" value="ATPase domain of HSP90 chaperone/DNA topoisomerase II/histidine kinase"/>
    <property type="match status" value="1"/>
</dbReference>
<dbReference type="EMBL" id="CP094358">
    <property type="protein sequence ID" value="UOB16354.1"/>
    <property type="molecule type" value="Genomic_DNA"/>
</dbReference>
<feature type="transmembrane region" description="Helical" evidence="1">
    <location>
        <begin position="120"/>
        <end position="142"/>
    </location>
</feature>
<dbReference type="PANTHER" id="PTHR34220">
    <property type="entry name" value="SENSOR HISTIDINE KINASE YPDA"/>
    <property type="match status" value="1"/>
</dbReference>
<name>A0A9E6ZKP1_9FLAO</name>
<feature type="transmembrane region" description="Helical" evidence="1">
    <location>
        <begin position="43"/>
        <end position="61"/>
    </location>
</feature>
<proteinExistence type="predicted"/>
<dbReference type="Proteomes" id="UP000831290">
    <property type="component" value="Chromosome"/>
</dbReference>
<evidence type="ECO:0000313" key="3">
    <source>
        <dbReference type="EMBL" id="UOB16354.1"/>
    </source>
</evidence>
<keyword evidence="1" id="KW-0812">Transmembrane</keyword>
<sequence length="352" mass="40505">MQLSGKKRNLVFYTLQVFGWGGLFLFSYVVTPKESLDKPASHYIISFGINFIFGILSTSLLREYVKKYVRLDDINFKEIIKLILSGLVCVLFYIMVAYLVLFVFYLFIPELDLKKDFSEKILLSFFGTSIIVYGWLLCYIFIKLVFKLNTEKIERLELNSNLKESQLNTLKGQINPHFMFNSLNNIRGLMLEDVEKSREMLTRLSDMLRYSLTKNDLNAIELEEEIEMVENYILLSKIQLENRLTFKTNIAPEALKAKTPPMVVQMLVENAVKHGISELKKGGVIVLNAFIENRNLHLEVINTGKISEKNSTTKLGLNNIQKRLSLLYGDKAVFSLEEINNEVVATIIIPQS</sequence>
<accession>A0A9E6ZKP1</accession>